<comment type="caution">
    <text evidence="3">The sequence shown here is derived from an EMBL/GenBank/DDBJ whole genome shotgun (WGS) entry which is preliminary data.</text>
</comment>
<name>A0A3E3ID87_9FIRM</name>
<accession>A0A3E3ID87</accession>
<feature type="transmembrane region" description="Helical" evidence="1">
    <location>
        <begin position="43"/>
        <end position="62"/>
    </location>
</feature>
<evidence type="ECO:0000313" key="3">
    <source>
        <dbReference type="EMBL" id="RGE65029.1"/>
    </source>
</evidence>
<keyword evidence="4" id="KW-1185">Reference proteome</keyword>
<keyword evidence="1" id="KW-0472">Membrane</keyword>
<sequence length="635" mass="69909">MQGGYEMRTFLPEILAASISGSVMALVLLGIRRIFRKNISRTWCYYIWLIVLIRLLIPYSPIPGLTGQLAASVKQGVSVWYEARVQGTAAADTGQAYSGDNTEAMEVKGTDTKGTDTAAAASEAEGLSDTAAVGSSGNAGGMGQGIRAYIPLFLFMVWLVPAMCLLLYRIFHFNRFLNGIKTSRRVLEDPDILGIYGKLCEELGIRKAAPVFICGSISSSGDRLYSPMLTGFFRPFLVLPESLPGKWREAGTQQASLRAEYVLRHELVHLKRGDLYYKWLVQAAAAMHWFNPFLLKCSGKISEDCELSCDEAVIRRLPLSGRVAYGDTLVAALTDLNMPPEWGPAVGLCENAELMKERLYAIMKYQKQTLGGKITAIVLSAVLVLTGFVCGGFTSAAAAGGVTRAGETVPFVGEGTISGSPWKGGLTSSSYFNNGYYIQLIWNYPSGSDYRIKEVTAGDTVFQVAFSELTEPLSGDTAFMEALRFCLQEQKQREVDTGGTGFWKENNRMERPLVYYMEGPYTQTPDELAVKAYSGKDDLGLYATVLSKVSPEITDELAERAYEEADTARFSITSEYISEESRGRLAERAYEDDRIGMFSILSEDLTEAQRAGLMERADRDGRFSEYYILKNSGEG</sequence>
<dbReference type="CDD" id="cd07341">
    <property type="entry name" value="M56_BlaR1_MecR1_like"/>
    <property type="match status" value="1"/>
</dbReference>
<dbReference type="PANTHER" id="PTHR34978:SF3">
    <property type="entry name" value="SLR0241 PROTEIN"/>
    <property type="match status" value="1"/>
</dbReference>
<dbReference type="Pfam" id="PF05569">
    <property type="entry name" value="Peptidase_M56"/>
    <property type="match status" value="1"/>
</dbReference>
<dbReference type="AlphaFoldDB" id="A0A3E3ID87"/>
<reference evidence="3" key="1">
    <citation type="submission" date="2018-08" db="EMBL/GenBank/DDBJ databases">
        <title>A genome reference for cultivated species of the human gut microbiota.</title>
        <authorList>
            <person name="Zou Y."/>
            <person name="Xue W."/>
            <person name="Luo G."/>
        </authorList>
    </citation>
    <scope>NUCLEOTIDE SEQUENCE [LARGE SCALE GENOMIC DNA]</scope>
    <source>
        <strain evidence="3">TF05-5AC</strain>
    </source>
</reference>
<dbReference type="Proteomes" id="UP000260812">
    <property type="component" value="Unassembled WGS sequence"/>
</dbReference>
<protein>
    <recommendedName>
        <fullName evidence="2">Peptidase M56 domain-containing protein</fullName>
    </recommendedName>
</protein>
<feature type="transmembrane region" description="Helical" evidence="1">
    <location>
        <begin position="148"/>
        <end position="171"/>
    </location>
</feature>
<dbReference type="InterPro" id="IPR008756">
    <property type="entry name" value="Peptidase_M56"/>
</dbReference>
<dbReference type="EMBL" id="QVLV01000001">
    <property type="protein sequence ID" value="RGE65029.1"/>
    <property type="molecule type" value="Genomic_DNA"/>
</dbReference>
<proteinExistence type="predicted"/>
<evidence type="ECO:0000259" key="2">
    <source>
        <dbReference type="Pfam" id="PF05569"/>
    </source>
</evidence>
<dbReference type="InterPro" id="IPR052173">
    <property type="entry name" value="Beta-lactam_resp_regulator"/>
</dbReference>
<gene>
    <name evidence="3" type="ORF">DXC51_01485</name>
</gene>
<feature type="domain" description="Peptidase M56" evidence="2">
    <location>
        <begin position="14"/>
        <end position="362"/>
    </location>
</feature>
<keyword evidence="1" id="KW-1133">Transmembrane helix</keyword>
<evidence type="ECO:0000256" key="1">
    <source>
        <dbReference type="SAM" id="Phobius"/>
    </source>
</evidence>
<organism evidence="3 4">
    <name type="scientific">Eisenbergiella massiliensis</name>
    <dbReference type="NCBI Taxonomy" id="1720294"/>
    <lineage>
        <taxon>Bacteria</taxon>
        <taxon>Bacillati</taxon>
        <taxon>Bacillota</taxon>
        <taxon>Clostridia</taxon>
        <taxon>Lachnospirales</taxon>
        <taxon>Lachnospiraceae</taxon>
        <taxon>Eisenbergiella</taxon>
    </lineage>
</organism>
<keyword evidence="1" id="KW-0812">Transmembrane</keyword>
<feature type="transmembrane region" description="Helical" evidence="1">
    <location>
        <begin position="374"/>
        <end position="394"/>
    </location>
</feature>
<evidence type="ECO:0000313" key="4">
    <source>
        <dbReference type="Proteomes" id="UP000260812"/>
    </source>
</evidence>
<dbReference type="PANTHER" id="PTHR34978">
    <property type="entry name" value="POSSIBLE SENSOR-TRANSDUCER PROTEIN BLAR"/>
    <property type="match status" value="1"/>
</dbReference>
<feature type="transmembrane region" description="Helical" evidence="1">
    <location>
        <begin position="14"/>
        <end position="31"/>
    </location>
</feature>